<dbReference type="OrthoDB" id="3169878at2"/>
<accession>A0A401Z503</accession>
<comment type="similarity">
    <text evidence="2">Belongs to the purine-cytosine permease (2.A.39) family.</text>
</comment>
<evidence type="ECO:0000256" key="6">
    <source>
        <dbReference type="SAM" id="Phobius"/>
    </source>
</evidence>
<evidence type="ECO:0000256" key="5">
    <source>
        <dbReference type="ARBA" id="ARBA00023136"/>
    </source>
</evidence>
<evidence type="ECO:0000256" key="3">
    <source>
        <dbReference type="ARBA" id="ARBA00022692"/>
    </source>
</evidence>
<feature type="transmembrane region" description="Helical" evidence="6">
    <location>
        <begin position="177"/>
        <end position="194"/>
    </location>
</feature>
<evidence type="ECO:0000313" key="7">
    <source>
        <dbReference type="EMBL" id="GCE01924.1"/>
    </source>
</evidence>
<dbReference type="Proteomes" id="UP000286931">
    <property type="component" value="Unassembled WGS sequence"/>
</dbReference>
<feature type="transmembrane region" description="Helical" evidence="6">
    <location>
        <begin position="342"/>
        <end position="367"/>
    </location>
</feature>
<comment type="caution">
    <text evidence="7">The sequence shown here is derived from an EMBL/GenBank/DDBJ whole genome shotgun (WGS) entry which is preliminary data.</text>
</comment>
<sequence>MSAPAVDDARPVAAHPVAEAPLVLDTAPPRTLGFRDQAAFWANLGVSLLGFSGALFVLAPAGYPQLSMVAAIVAAIGGTLLGTLMVAVAGIPGARSGAPAMTVLRGLFGTKISYVPTVFNIVQCIGWGTFELLVISIGIEAMTDGDGPHWLYIVAAGAVTTAMTLRPLGMLRILRRYVTIAVGIAMLYFSVQLWREGLPPMTEGSWSGFFPAMDAALAVAVSWVPLASDYTRHSRGTKPAFWAALSGFSVTSIWCYLLGLVALAQVGGDADKIFDSFLGVTAGWVFFAVLVIREVDQSFANVYSTAMSIQNLAPRIDRRVLCLGVGALVTAFALMVNDFDTYASFLSLIGSIFIPLLGVLAVDLFAGRGRDGWDLGDHAPARWVMLAPWLLGFCMYQLINPGTVEWWVDFWTPIQDTLHIHAQRWTSASLFSFALAGATAYIAVAWDRRRAVAATR</sequence>
<dbReference type="InterPro" id="IPR030191">
    <property type="entry name" value="CodB"/>
</dbReference>
<evidence type="ECO:0000256" key="2">
    <source>
        <dbReference type="ARBA" id="ARBA00008974"/>
    </source>
</evidence>
<feature type="transmembrane region" description="Helical" evidence="6">
    <location>
        <begin position="40"/>
        <end position="63"/>
    </location>
</feature>
<dbReference type="GO" id="GO:0015209">
    <property type="term" value="F:cytosine transmembrane transporter activity"/>
    <property type="evidence" value="ECO:0007669"/>
    <property type="project" value="InterPro"/>
</dbReference>
<evidence type="ECO:0000256" key="1">
    <source>
        <dbReference type="ARBA" id="ARBA00004141"/>
    </source>
</evidence>
<feature type="transmembrane region" description="Helical" evidence="6">
    <location>
        <begin position="240"/>
        <end position="264"/>
    </location>
</feature>
<feature type="transmembrane region" description="Helical" evidence="6">
    <location>
        <begin position="379"/>
        <end position="399"/>
    </location>
</feature>
<dbReference type="EMBL" id="BIFH01000054">
    <property type="protein sequence ID" value="GCE01924.1"/>
    <property type="molecule type" value="Genomic_DNA"/>
</dbReference>
<keyword evidence="3 6" id="KW-0812">Transmembrane</keyword>
<dbReference type="InterPro" id="IPR001248">
    <property type="entry name" value="Pur-cyt_permease"/>
</dbReference>
<dbReference type="AlphaFoldDB" id="A0A401Z503"/>
<feature type="transmembrane region" description="Helical" evidence="6">
    <location>
        <begin position="276"/>
        <end position="295"/>
    </location>
</feature>
<comment type="subcellular location">
    <subcellularLocation>
        <location evidence="1">Membrane</location>
        <topology evidence="1">Multi-pass membrane protein</topology>
    </subcellularLocation>
</comment>
<keyword evidence="5 6" id="KW-0472">Membrane</keyword>
<dbReference type="PANTHER" id="PTHR30569">
    <property type="entry name" value="CYTOSINE TRANSPORTER CODB"/>
    <property type="match status" value="1"/>
</dbReference>
<feature type="transmembrane region" description="Helical" evidence="6">
    <location>
        <begin position="69"/>
        <end position="91"/>
    </location>
</feature>
<name>A0A401Z503_9ACTN</name>
<proteinExistence type="inferred from homology"/>
<evidence type="ECO:0000313" key="8">
    <source>
        <dbReference type="Proteomes" id="UP000286931"/>
    </source>
</evidence>
<feature type="transmembrane region" description="Helical" evidence="6">
    <location>
        <begin position="425"/>
        <end position="446"/>
    </location>
</feature>
<protein>
    <submittedName>
        <fullName evidence="7">Cytosine permease</fullName>
    </submittedName>
</protein>
<keyword evidence="8" id="KW-1185">Reference proteome</keyword>
<dbReference type="Pfam" id="PF02133">
    <property type="entry name" value="Transp_cyt_pur"/>
    <property type="match status" value="1"/>
</dbReference>
<keyword evidence="4 6" id="KW-1133">Transmembrane helix</keyword>
<feature type="transmembrane region" description="Helical" evidence="6">
    <location>
        <begin position="206"/>
        <end position="228"/>
    </location>
</feature>
<feature type="transmembrane region" description="Helical" evidence="6">
    <location>
        <begin position="112"/>
        <end position="137"/>
    </location>
</feature>
<dbReference type="RefSeq" id="WP_126643490.1">
    <property type="nucleotide sequence ID" value="NZ_BIFH01000054.1"/>
</dbReference>
<gene>
    <name evidence="7" type="ORF">EHYA_09699</name>
</gene>
<feature type="transmembrane region" description="Helical" evidence="6">
    <location>
        <begin position="316"/>
        <end position="336"/>
    </location>
</feature>
<feature type="transmembrane region" description="Helical" evidence="6">
    <location>
        <begin position="149"/>
        <end position="165"/>
    </location>
</feature>
<dbReference type="GO" id="GO:0005886">
    <property type="term" value="C:plasma membrane"/>
    <property type="evidence" value="ECO:0007669"/>
    <property type="project" value="TreeGrafter"/>
</dbReference>
<dbReference type="Gene3D" id="1.10.4160.10">
    <property type="entry name" value="Hydantoin permease"/>
    <property type="match status" value="1"/>
</dbReference>
<organism evidence="7 8">
    <name type="scientific">Embleya hyalina</name>
    <dbReference type="NCBI Taxonomy" id="516124"/>
    <lineage>
        <taxon>Bacteria</taxon>
        <taxon>Bacillati</taxon>
        <taxon>Actinomycetota</taxon>
        <taxon>Actinomycetes</taxon>
        <taxon>Kitasatosporales</taxon>
        <taxon>Streptomycetaceae</taxon>
        <taxon>Embleya</taxon>
    </lineage>
</organism>
<dbReference type="PANTHER" id="PTHR30569:SF0">
    <property type="entry name" value="CYTOSINE PERMEASE"/>
    <property type="match status" value="1"/>
</dbReference>
<reference evidence="7 8" key="1">
    <citation type="submission" date="2018-12" db="EMBL/GenBank/DDBJ databases">
        <title>Draft genome sequence of Embleya hyalina NBRC 13850T.</title>
        <authorList>
            <person name="Komaki H."/>
            <person name="Hosoyama A."/>
            <person name="Kimura A."/>
            <person name="Ichikawa N."/>
            <person name="Tamura T."/>
        </authorList>
    </citation>
    <scope>NUCLEOTIDE SEQUENCE [LARGE SCALE GENOMIC DNA]</scope>
    <source>
        <strain evidence="7 8">NBRC 13850</strain>
    </source>
</reference>
<evidence type="ECO:0000256" key="4">
    <source>
        <dbReference type="ARBA" id="ARBA00022989"/>
    </source>
</evidence>